<dbReference type="EMBL" id="JARQZJ010000094">
    <property type="protein sequence ID" value="KAK9884770.1"/>
    <property type="molecule type" value="Genomic_DNA"/>
</dbReference>
<comment type="caution">
    <text evidence="2">The sequence shown here is derived from an EMBL/GenBank/DDBJ whole genome shotgun (WGS) entry which is preliminary data.</text>
</comment>
<organism evidence="2 3">
    <name type="scientific">Henosepilachna vigintioctopunctata</name>
    <dbReference type="NCBI Taxonomy" id="420089"/>
    <lineage>
        <taxon>Eukaryota</taxon>
        <taxon>Metazoa</taxon>
        <taxon>Ecdysozoa</taxon>
        <taxon>Arthropoda</taxon>
        <taxon>Hexapoda</taxon>
        <taxon>Insecta</taxon>
        <taxon>Pterygota</taxon>
        <taxon>Neoptera</taxon>
        <taxon>Endopterygota</taxon>
        <taxon>Coleoptera</taxon>
        <taxon>Polyphaga</taxon>
        <taxon>Cucujiformia</taxon>
        <taxon>Coccinelloidea</taxon>
        <taxon>Coccinellidae</taxon>
        <taxon>Epilachninae</taxon>
        <taxon>Epilachnini</taxon>
        <taxon>Henosepilachna</taxon>
    </lineage>
</organism>
<gene>
    <name evidence="2" type="ORF">WA026_008999</name>
</gene>
<sequence>MITLFPLYSAPVLLRFTGTHLAAVCGFITGLVILPNSIRLKFNESSPESERLHGHTSYLKKITLFVSLCLNAVTLLVTIVVFIIIRRKDHAHNFLRLMKAYHSSVPC</sequence>
<name>A0AAW1UQE3_9CUCU</name>
<keyword evidence="3" id="KW-1185">Reference proteome</keyword>
<feature type="transmembrane region" description="Helical" evidence="1">
    <location>
        <begin position="12"/>
        <end position="34"/>
    </location>
</feature>
<accession>A0AAW1UQE3</accession>
<keyword evidence="1" id="KW-0812">Transmembrane</keyword>
<protein>
    <submittedName>
        <fullName evidence="2">Uncharacterized protein</fullName>
    </submittedName>
</protein>
<proteinExistence type="predicted"/>
<feature type="transmembrane region" description="Helical" evidence="1">
    <location>
        <begin position="62"/>
        <end position="85"/>
    </location>
</feature>
<evidence type="ECO:0000313" key="3">
    <source>
        <dbReference type="Proteomes" id="UP001431783"/>
    </source>
</evidence>
<evidence type="ECO:0000313" key="2">
    <source>
        <dbReference type="EMBL" id="KAK9884770.1"/>
    </source>
</evidence>
<keyword evidence="1" id="KW-0472">Membrane</keyword>
<reference evidence="2 3" key="1">
    <citation type="submission" date="2023-03" db="EMBL/GenBank/DDBJ databases">
        <title>Genome insight into feeding habits of ladybird beetles.</title>
        <authorList>
            <person name="Li H.-S."/>
            <person name="Huang Y.-H."/>
            <person name="Pang H."/>
        </authorList>
    </citation>
    <scope>NUCLEOTIDE SEQUENCE [LARGE SCALE GENOMIC DNA]</scope>
    <source>
        <strain evidence="2">SYSU_2023b</strain>
        <tissue evidence="2">Whole body</tissue>
    </source>
</reference>
<evidence type="ECO:0000256" key="1">
    <source>
        <dbReference type="SAM" id="Phobius"/>
    </source>
</evidence>
<dbReference type="AlphaFoldDB" id="A0AAW1UQE3"/>
<keyword evidence="1" id="KW-1133">Transmembrane helix</keyword>
<dbReference type="Proteomes" id="UP001431783">
    <property type="component" value="Unassembled WGS sequence"/>
</dbReference>